<dbReference type="OrthoDB" id="39350at2"/>
<dbReference type="PANTHER" id="PTHR43790">
    <property type="entry name" value="CARBOHYDRATE TRANSPORT ATP-BINDING PROTEIN MG119-RELATED"/>
    <property type="match status" value="1"/>
</dbReference>
<dbReference type="RefSeq" id="WP_084755510.1">
    <property type="nucleotide sequence ID" value="NZ_CALGVN010000050.1"/>
</dbReference>
<dbReference type="STRING" id="1848.SAMN05443637_11768"/>
<dbReference type="InterPro" id="IPR027417">
    <property type="entry name" value="P-loop_NTPase"/>
</dbReference>
<evidence type="ECO:0000256" key="3">
    <source>
        <dbReference type="ARBA" id="ARBA00022741"/>
    </source>
</evidence>
<evidence type="ECO:0000313" key="7">
    <source>
        <dbReference type="EMBL" id="SHL06755.1"/>
    </source>
</evidence>
<proteinExistence type="predicted"/>
<keyword evidence="1" id="KW-0813">Transport</keyword>
<keyword evidence="2" id="KW-0677">Repeat</keyword>
<evidence type="ECO:0000256" key="1">
    <source>
        <dbReference type="ARBA" id="ARBA00022448"/>
    </source>
</evidence>
<evidence type="ECO:0000256" key="5">
    <source>
        <dbReference type="SAM" id="MobiDB-lite"/>
    </source>
</evidence>
<feature type="region of interest" description="Disordered" evidence="5">
    <location>
        <begin position="1"/>
        <end position="31"/>
    </location>
</feature>
<dbReference type="GO" id="GO:0005524">
    <property type="term" value="F:ATP binding"/>
    <property type="evidence" value="ECO:0007669"/>
    <property type="project" value="UniProtKB-KW"/>
</dbReference>
<sequence length="546" mass="57380">MHSTTNVGGGVESPSGLSTLPAGERTHRPGPVLEARDVHVRFGGVHALKGVDIALTPGRVHALLGENGAGKSTLINCIAGALTPTAGQLRVDGAPVELRSPADAAAHGISVIHQELELAAALPVAENVMIGRLPLRLTGVVDRAELLRRAREALRDIGPHIDVRARAGDLEVADQQLVEIAKALGHGGTRVLVMDEPTAALPPAQIERLLDLVRRIAARGVAVLYVSHRLDEVLAIADEISVLRDGRLVRHCERTEATHRSIVADIVGHLPEPVDRAAPDAGGEIVLETEGFAAGVVEELSARVRTGEVVGFFGLLGAGQQTLAEALFGLCPAAARRFSMLGATSVPGSPRRAIAAGVGFVPADRKAGGLALGLSLTENYLLGASRRGRFGVVAPRREHDRARAALRAARVAMRSVTQCAKELSGGNQQKIVLARWMDRPDTRFLLLTEPTRGVDVGAKTEIHRDLRAWVRAEGTARAAALFSADPEETASVCDRVYVLAKGRVVAELTGSEITEAALTAAALEAPLTDDGTSTALTDEDHGDDAA</sequence>
<dbReference type="AlphaFoldDB" id="A0A1M6XLT4"/>
<feature type="domain" description="ABC transporter" evidence="6">
    <location>
        <begin position="33"/>
        <end position="270"/>
    </location>
</feature>
<dbReference type="InterPro" id="IPR003593">
    <property type="entry name" value="AAA+_ATPase"/>
</dbReference>
<accession>A0A1M6XLT4</accession>
<evidence type="ECO:0000259" key="6">
    <source>
        <dbReference type="PROSITE" id="PS50893"/>
    </source>
</evidence>
<dbReference type="PANTHER" id="PTHR43790:SF9">
    <property type="entry name" value="GALACTOFURANOSE TRANSPORTER ATP-BINDING PROTEIN YTFR"/>
    <property type="match status" value="1"/>
</dbReference>
<keyword evidence="3" id="KW-0547">Nucleotide-binding</keyword>
<evidence type="ECO:0000256" key="2">
    <source>
        <dbReference type="ARBA" id="ARBA00022737"/>
    </source>
</evidence>
<reference evidence="7 8" key="1">
    <citation type="submission" date="2016-11" db="EMBL/GenBank/DDBJ databases">
        <authorList>
            <person name="Jaros S."/>
            <person name="Januszkiewicz K."/>
            <person name="Wedrychowicz H."/>
        </authorList>
    </citation>
    <scope>NUCLEOTIDE SEQUENCE [LARGE SCALE GENOMIC DNA]</scope>
    <source>
        <strain evidence="7 8">DSM 43832</strain>
    </source>
</reference>
<dbReference type="CDD" id="cd03216">
    <property type="entry name" value="ABC_Carb_Monos_I"/>
    <property type="match status" value="1"/>
</dbReference>
<feature type="domain" description="ABC transporter" evidence="6">
    <location>
        <begin position="281"/>
        <end position="526"/>
    </location>
</feature>
<dbReference type="Proteomes" id="UP000184363">
    <property type="component" value="Unassembled WGS sequence"/>
</dbReference>
<dbReference type="SMART" id="SM00382">
    <property type="entry name" value="AAA"/>
    <property type="match status" value="2"/>
</dbReference>
<dbReference type="InterPro" id="IPR017871">
    <property type="entry name" value="ABC_transporter-like_CS"/>
</dbReference>
<dbReference type="EMBL" id="FRAP01000017">
    <property type="protein sequence ID" value="SHL06755.1"/>
    <property type="molecule type" value="Genomic_DNA"/>
</dbReference>
<dbReference type="InterPro" id="IPR050107">
    <property type="entry name" value="ABC_carbohydrate_import_ATPase"/>
</dbReference>
<keyword evidence="8" id="KW-1185">Reference proteome</keyword>
<dbReference type="PROSITE" id="PS00211">
    <property type="entry name" value="ABC_TRANSPORTER_1"/>
    <property type="match status" value="1"/>
</dbReference>
<dbReference type="Pfam" id="PF00005">
    <property type="entry name" value="ABC_tran"/>
    <property type="match status" value="2"/>
</dbReference>
<organism evidence="7 8">
    <name type="scientific">Pseudonocardia thermophila</name>
    <dbReference type="NCBI Taxonomy" id="1848"/>
    <lineage>
        <taxon>Bacteria</taxon>
        <taxon>Bacillati</taxon>
        <taxon>Actinomycetota</taxon>
        <taxon>Actinomycetes</taxon>
        <taxon>Pseudonocardiales</taxon>
        <taxon>Pseudonocardiaceae</taxon>
        <taxon>Pseudonocardia</taxon>
    </lineage>
</organism>
<name>A0A1M6XLT4_PSETH</name>
<dbReference type="GO" id="GO:0016887">
    <property type="term" value="F:ATP hydrolysis activity"/>
    <property type="evidence" value="ECO:0007669"/>
    <property type="project" value="InterPro"/>
</dbReference>
<protein>
    <submittedName>
        <fullName evidence="7">Monosaccharide ABC transporter ATP-binding protein, CUT2 family</fullName>
    </submittedName>
</protein>
<evidence type="ECO:0000256" key="4">
    <source>
        <dbReference type="ARBA" id="ARBA00022840"/>
    </source>
</evidence>
<dbReference type="Gene3D" id="3.40.50.300">
    <property type="entry name" value="P-loop containing nucleotide triphosphate hydrolases"/>
    <property type="match status" value="2"/>
</dbReference>
<keyword evidence="4 7" id="KW-0067">ATP-binding</keyword>
<gene>
    <name evidence="7" type="ORF">SAMN05443637_11768</name>
</gene>
<dbReference type="PROSITE" id="PS50893">
    <property type="entry name" value="ABC_TRANSPORTER_2"/>
    <property type="match status" value="2"/>
</dbReference>
<dbReference type="SUPFAM" id="SSF52540">
    <property type="entry name" value="P-loop containing nucleoside triphosphate hydrolases"/>
    <property type="match status" value="2"/>
</dbReference>
<dbReference type="CDD" id="cd03215">
    <property type="entry name" value="ABC_Carb_Monos_II"/>
    <property type="match status" value="1"/>
</dbReference>
<dbReference type="InterPro" id="IPR003439">
    <property type="entry name" value="ABC_transporter-like_ATP-bd"/>
</dbReference>
<evidence type="ECO:0000313" key="8">
    <source>
        <dbReference type="Proteomes" id="UP000184363"/>
    </source>
</evidence>